<keyword evidence="2" id="KW-1185">Reference proteome</keyword>
<dbReference type="AlphaFoldDB" id="A0AAV4WJZ6"/>
<gene>
    <name evidence="1" type="ORF">CDAR_466101</name>
</gene>
<accession>A0AAV4WJZ6</accession>
<proteinExistence type="predicted"/>
<comment type="caution">
    <text evidence="1">The sequence shown here is derived from an EMBL/GenBank/DDBJ whole genome shotgun (WGS) entry which is preliminary data.</text>
</comment>
<dbReference type="Proteomes" id="UP001054837">
    <property type="component" value="Unassembled WGS sequence"/>
</dbReference>
<evidence type="ECO:0000313" key="1">
    <source>
        <dbReference type="EMBL" id="GIY82306.1"/>
    </source>
</evidence>
<evidence type="ECO:0000313" key="2">
    <source>
        <dbReference type="Proteomes" id="UP001054837"/>
    </source>
</evidence>
<organism evidence="1 2">
    <name type="scientific">Caerostris darwini</name>
    <dbReference type="NCBI Taxonomy" id="1538125"/>
    <lineage>
        <taxon>Eukaryota</taxon>
        <taxon>Metazoa</taxon>
        <taxon>Ecdysozoa</taxon>
        <taxon>Arthropoda</taxon>
        <taxon>Chelicerata</taxon>
        <taxon>Arachnida</taxon>
        <taxon>Araneae</taxon>
        <taxon>Araneomorphae</taxon>
        <taxon>Entelegynae</taxon>
        <taxon>Araneoidea</taxon>
        <taxon>Araneidae</taxon>
        <taxon>Caerostris</taxon>
    </lineage>
</organism>
<name>A0AAV4WJZ6_9ARAC</name>
<dbReference type="EMBL" id="BPLQ01014711">
    <property type="protein sequence ID" value="GIY82306.1"/>
    <property type="molecule type" value="Genomic_DNA"/>
</dbReference>
<reference evidence="1 2" key="1">
    <citation type="submission" date="2021-06" db="EMBL/GenBank/DDBJ databases">
        <title>Caerostris darwini draft genome.</title>
        <authorList>
            <person name="Kono N."/>
            <person name="Arakawa K."/>
        </authorList>
    </citation>
    <scope>NUCLEOTIDE SEQUENCE [LARGE SCALE GENOMIC DNA]</scope>
</reference>
<protein>
    <submittedName>
        <fullName evidence="1">Uncharacterized protein</fullName>
    </submittedName>
</protein>
<feature type="non-terminal residue" evidence="1">
    <location>
        <position position="48"/>
    </location>
</feature>
<sequence length="48" mass="5519">MVSRIPDCYKTNAAELCGETDLPVARKQREQLPKVLRDSDLVFQLDQK</sequence>